<dbReference type="EMBL" id="SWJZ01000062">
    <property type="protein sequence ID" value="TKD17483.1"/>
    <property type="molecule type" value="Genomic_DNA"/>
</dbReference>
<gene>
    <name evidence="2" type="ORF">FBT96_14250</name>
</gene>
<evidence type="ECO:0000313" key="3">
    <source>
        <dbReference type="Proteomes" id="UP000310597"/>
    </source>
</evidence>
<evidence type="ECO:0000256" key="1">
    <source>
        <dbReference type="SAM" id="MobiDB-lite"/>
    </source>
</evidence>
<dbReference type="RefSeq" id="WP_136907784.1">
    <property type="nucleotide sequence ID" value="NZ_SWJZ01000062.1"/>
</dbReference>
<reference evidence="2 3" key="1">
    <citation type="submission" date="2019-04" db="EMBL/GenBank/DDBJ databases">
        <title>Draft Whole-Genome sequence of the purple photosynthetic bacterium Rhodobacter capsulatus SP108 with an indigenous class A beta-lactamase.</title>
        <authorList>
            <person name="Robertson S."/>
            <person name="Meyer T.E."/>
            <person name="Kyndt J.A."/>
        </authorList>
    </citation>
    <scope>NUCLEOTIDE SEQUENCE [LARGE SCALE GENOMIC DNA]</scope>
    <source>
        <strain evidence="2 3">SP108</strain>
    </source>
</reference>
<dbReference type="Proteomes" id="UP000310597">
    <property type="component" value="Unassembled WGS sequence"/>
</dbReference>
<feature type="region of interest" description="Disordered" evidence="1">
    <location>
        <begin position="1"/>
        <end position="21"/>
    </location>
</feature>
<sequence length="163" mass="18006">MAYMTESKQFAAPQQAYEDTPALGDPSMLDYSLRRVGARPLQFRGAELGMAMSFTPDLPYWFEINLFRTADGGFATAIKTFFTSVDERDVFRAWQADTLDGAISQFEAFDPAQDIRPQAKLGGAGLSAAELYGQALELQARIAAARQHYAALLGEFLYELDDA</sequence>
<dbReference type="OrthoDB" id="7857588at2"/>
<name>A0A4U1JP08_RHOCA</name>
<organism evidence="2 3">
    <name type="scientific">Rhodobacter capsulatus</name>
    <name type="common">Rhodopseudomonas capsulata</name>
    <dbReference type="NCBI Taxonomy" id="1061"/>
    <lineage>
        <taxon>Bacteria</taxon>
        <taxon>Pseudomonadati</taxon>
        <taxon>Pseudomonadota</taxon>
        <taxon>Alphaproteobacteria</taxon>
        <taxon>Rhodobacterales</taxon>
        <taxon>Rhodobacter group</taxon>
        <taxon>Rhodobacter</taxon>
    </lineage>
</organism>
<accession>A0A4U1JP08</accession>
<evidence type="ECO:0000313" key="2">
    <source>
        <dbReference type="EMBL" id="TKD17483.1"/>
    </source>
</evidence>
<protein>
    <submittedName>
        <fullName evidence="2">Uncharacterized protein</fullName>
    </submittedName>
</protein>
<dbReference type="AlphaFoldDB" id="A0A4U1JP08"/>
<comment type="caution">
    <text evidence="2">The sequence shown here is derived from an EMBL/GenBank/DDBJ whole genome shotgun (WGS) entry which is preliminary data.</text>
</comment>
<proteinExistence type="predicted"/>